<proteinExistence type="predicted"/>
<evidence type="ECO:0000256" key="1">
    <source>
        <dbReference type="SAM" id="MobiDB-lite"/>
    </source>
</evidence>
<dbReference type="AlphaFoldDB" id="A0A833QKV6"/>
<accession>A0A833QKV6</accession>
<feature type="compositionally biased region" description="Gly residues" evidence="1">
    <location>
        <begin position="1"/>
        <end position="13"/>
    </location>
</feature>
<protein>
    <submittedName>
        <fullName evidence="2">E3 ubiquitin-protein ligase HIP1</fullName>
    </submittedName>
</protein>
<organism evidence="2 3">
    <name type="scientific">Carex littledalei</name>
    <dbReference type="NCBI Taxonomy" id="544730"/>
    <lineage>
        <taxon>Eukaryota</taxon>
        <taxon>Viridiplantae</taxon>
        <taxon>Streptophyta</taxon>
        <taxon>Embryophyta</taxon>
        <taxon>Tracheophyta</taxon>
        <taxon>Spermatophyta</taxon>
        <taxon>Magnoliopsida</taxon>
        <taxon>Liliopsida</taxon>
        <taxon>Poales</taxon>
        <taxon>Cyperaceae</taxon>
        <taxon>Cyperoideae</taxon>
        <taxon>Cariceae</taxon>
        <taxon>Carex</taxon>
        <taxon>Carex subgen. Euthyceras</taxon>
    </lineage>
</organism>
<comment type="caution">
    <text evidence="2">The sequence shown here is derived from an EMBL/GenBank/DDBJ whole genome shotgun (WGS) entry which is preliminary data.</text>
</comment>
<feature type="region of interest" description="Disordered" evidence="1">
    <location>
        <begin position="1"/>
        <end position="23"/>
    </location>
</feature>
<name>A0A833QKV6_9POAL</name>
<dbReference type="Proteomes" id="UP000623129">
    <property type="component" value="Unassembled WGS sequence"/>
</dbReference>
<evidence type="ECO:0000313" key="2">
    <source>
        <dbReference type="EMBL" id="KAF3321696.1"/>
    </source>
</evidence>
<sequence>MDIQGRIGGGPPGLRGQQGLPPPRLRSQYMMERMERMERHASGEGVWDVPLSLRSRGGRRIIELDPSMSKAVADATKAIQLDPSMSKAYFSGWVQPFKEEMEILGLYMGGLCLGGSVERNTRIFRDASCGERNTTWAACP</sequence>
<dbReference type="EMBL" id="SWLB01000026">
    <property type="protein sequence ID" value="KAF3321696.1"/>
    <property type="molecule type" value="Genomic_DNA"/>
</dbReference>
<reference evidence="2" key="1">
    <citation type="submission" date="2020-01" db="EMBL/GenBank/DDBJ databases">
        <title>Genome sequence of Kobresia littledalei, the first chromosome-level genome in the family Cyperaceae.</title>
        <authorList>
            <person name="Qu G."/>
        </authorList>
    </citation>
    <scope>NUCLEOTIDE SEQUENCE</scope>
    <source>
        <strain evidence="2">C.B.Clarke</strain>
        <tissue evidence="2">Leaf</tissue>
    </source>
</reference>
<evidence type="ECO:0000313" key="3">
    <source>
        <dbReference type="Proteomes" id="UP000623129"/>
    </source>
</evidence>
<keyword evidence="3" id="KW-1185">Reference proteome</keyword>
<gene>
    <name evidence="2" type="ORF">FCM35_KLT13912</name>
</gene>